<organism evidence="2 3">
    <name type="scientific">Candidatus Pullilachnospira stercoravium</name>
    <dbReference type="NCBI Taxonomy" id="2840913"/>
    <lineage>
        <taxon>Bacteria</taxon>
        <taxon>Bacillati</taxon>
        <taxon>Bacillota</taxon>
        <taxon>Clostridia</taxon>
        <taxon>Lachnospirales</taxon>
        <taxon>Lachnospiraceae</taxon>
        <taxon>Lachnospiraceae incertae sedis</taxon>
        <taxon>Candidatus Pullilachnospira</taxon>
    </lineage>
</organism>
<evidence type="ECO:0000313" key="3">
    <source>
        <dbReference type="Proteomes" id="UP000886723"/>
    </source>
</evidence>
<sequence>MIRRITFVLAIALLAMGIVGCGLIQKKSKEGKALDYTVMKEEDFPPEISKLIEAKKQQEFQMSYLCEGELYILKGYGIQSTGGYSIRVEYVKEIEDEIHIRTELVGPDSVETAREAVSNPYLVVKVDAADKTVIFD</sequence>
<gene>
    <name evidence="2" type="ORF">IAA63_13480</name>
</gene>
<reference evidence="2" key="2">
    <citation type="journal article" date="2021" name="PeerJ">
        <title>Extensive microbial diversity within the chicken gut microbiome revealed by metagenomics and culture.</title>
        <authorList>
            <person name="Gilroy R."/>
            <person name="Ravi A."/>
            <person name="Getino M."/>
            <person name="Pursley I."/>
            <person name="Horton D.L."/>
            <person name="Alikhan N.F."/>
            <person name="Baker D."/>
            <person name="Gharbi K."/>
            <person name="Hall N."/>
            <person name="Watson M."/>
            <person name="Adriaenssens E.M."/>
            <person name="Foster-Nyarko E."/>
            <person name="Jarju S."/>
            <person name="Secka A."/>
            <person name="Antonio M."/>
            <person name="Oren A."/>
            <person name="Chaudhuri R.R."/>
            <person name="La Ragione R."/>
            <person name="Hildebrand F."/>
            <person name="Pallen M.J."/>
        </authorList>
    </citation>
    <scope>NUCLEOTIDE SEQUENCE</scope>
    <source>
        <strain evidence="2">ChiBcec2-4451</strain>
    </source>
</reference>
<dbReference type="InterPro" id="IPR025748">
    <property type="entry name" value="PrcB_C_dom"/>
</dbReference>
<dbReference type="Proteomes" id="UP000886723">
    <property type="component" value="Unassembled WGS sequence"/>
</dbReference>
<name>A0A9D1NWK7_9FIRM</name>
<dbReference type="PROSITE" id="PS51257">
    <property type="entry name" value="PROKAR_LIPOPROTEIN"/>
    <property type="match status" value="1"/>
</dbReference>
<proteinExistence type="predicted"/>
<comment type="caution">
    <text evidence="2">The sequence shown here is derived from an EMBL/GenBank/DDBJ whole genome shotgun (WGS) entry which is preliminary data.</text>
</comment>
<keyword evidence="2" id="KW-0645">Protease</keyword>
<feature type="domain" description="PrcB C-terminal" evidence="1">
    <location>
        <begin position="70"/>
        <end position="127"/>
    </location>
</feature>
<dbReference type="GO" id="GO:0006508">
    <property type="term" value="P:proteolysis"/>
    <property type="evidence" value="ECO:0007669"/>
    <property type="project" value="UniProtKB-KW"/>
</dbReference>
<accession>A0A9D1NWK7</accession>
<evidence type="ECO:0000259" key="1">
    <source>
        <dbReference type="Pfam" id="PF14343"/>
    </source>
</evidence>
<dbReference type="AlphaFoldDB" id="A0A9D1NWK7"/>
<keyword evidence="2" id="KW-0378">Hydrolase</keyword>
<dbReference type="Pfam" id="PF14343">
    <property type="entry name" value="PrcB_C"/>
    <property type="match status" value="1"/>
</dbReference>
<dbReference type="EMBL" id="DVON01000283">
    <property type="protein sequence ID" value="HIV14131.1"/>
    <property type="molecule type" value="Genomic_DNA"/>
</dbReference>
<reference evidence="2" key="1">
    <citation type="submission" date="2020-10" db="EMBL/GenBank/DDBJ databases">
        <authorList>
            <person name="Gilroy R."/>
        </authorList>
    </citation>
    <scope>NUCLEOTIDE SEQUENCE</scope>
    <source>
        <strain evidence="2">ChiBcec2-4451</strain>
    </source>
</reference>
<evidence type="ECO:0000313" key="2">
    <source>
        <dbReference type="EMBL" id="HIV14131.1"/>
    </source>
</evidence>
<protein>
    <submittedName>
        <fullName evidence="2">Protease complex subunit PrcB family protein</fullName>
    </submittedName>
</protein>
<dbReference type="GO" id="GO:0008233">
    <property type="term" value="F:peptidase activity"/>
    <property type="evidence" value="ECO:0007669"/>
    <property type="project" value="UniProtKB-KW"/>
</dbReference>